<proteinExistence type="predicted"/>
<dbReference type="InterPro" id="IPR002372">
    <property type="entry name" value="PQQ_rpt_dom"/>
</dbReference>
<dbReference type="OrthoDB" id="3679173at2"/>
<dbReference type="Pfam" id="PF13360">
    <property type="entry name" value="PQQ_2"/>
    <property type="match status" value="1"/>
</dbReference>
<name>A0A5B8JSZ0_9ACTN</name>
<gene>
    <name evidence="4" type="ORF">FQU76_12370</name>
</gene>
<feature type="region of interest" description="Disordered" evidence="1">
    <location>
        <begin position="38"/>
        <end position="78"/>
    </location>
</feature>
<feature type="transmembrane region" description="Helical" evidence="2">
    <location>
        <begin position="20"/>
        <end position="39"/>
    </location>
</feature>
<dbReference type="AlphaFoldDB" id="A0A5B8JSZ0"/>
<evidence type="ECO:0000256" key="2">
    <source>
        <dbReference type="SAM" id="Phobius"/>
    </source>
</evidence>
<dbReference type="SUPFAM" id="SSF50998">
    <property type="entry name" value="Quinoprotein alcohol dehydrogenase-like"/>
    <property type="match status" value="1"/>
</dbReference>
<reference evidence="4 5" key="1">
    <citation type="submission" date="2019-07" db="EMBL/GenBank/DDBJ databases">
        <authorList>
            <person name="Zhu P."/>
        </authorList>
    </citation>
    <scope>NUCLEOTIDE SEQUENCE [LARGE SCALE GENOMIC DNA]</scope>
    <source>
        <strain evidence="4 5">SSL-25</strain>
    </source>
</reference>
<feature type="domain" description="Pyrrolo-quinoline quinone repeat" evidence="3">
    <location>
        <begin position="109"/>
        <end position="234"/>
    </location>
</feature>
<keyword evidence="5" id="KW-1185">Reference proteome</keyword>
<dbReference type="InterPro" id="IPR011047">
    <property type="entry name" value="Quinoprotein_ADH-like_sf"/>
</dbReference>
<feature type="compositionally biased region" description="Basic and acidic residues" evidence="1">
    <location>
        <begin position="57"/>
        <end position="67"/>
    </location>
</feature>
<dbReference type="Proteomes" id="UP000320580">
    <property type="component" value="Chromosome"/>
</dbReference>
<evidence type="ECO:0000313" key="4">
    <source>
        <dbReference type="EMBL" id="QDY80973.1"/>
    </source>
</evidence>
<protein>
    <submittedName>
        <fullName evidence="4">PQQ-binding-like beta-propeller repeat protein</fullName>
    </submittedName>
</protein>
<keyword evidence="2" id="KW-1133">Transmembrane helix</keyword>
<keyword evidence="2" id="KW-0812">Transmembrane</keyword>
<evidence type="ECO:0000259" key="3">
    <source>
        <dbReference type="Pfam" id="PF13360"/>
    </source>
</evidence>
<keyword evidence="2" id="KW-0472">Membrane</keyword>
<organism evidence="4 5">
    <name type="scientific">Streptomyces qinzhouensis</name>
    <dbReference type="NCBI Taxonomy" id="2599401"/>
    <lineage>
        <taxon>Bacteria</taxon>
        <taxon>Bacillati</taxon>
        <taxon>Actinomycetota</taxon>
        <taxon>Actinomycetes</taxon>
        <taxon>Kitasatosporales</taxon>
        <taxon>Streptomycetaceae</taxon>
        <taxon>Streptomyces</taxon>
    </lineage>
</organism>
<evidence type="ECO:0000313" key="5">
    <source>
        <dbReference type="Proteomes" id="UP000320580"/>
    </source>
</evidence>
<dbReference type="EMBL" id="CP042266">
    <property type="protein sequence ID" value="QDY80973.1"/>
    <property type="molecule type" value="Genomic_DNA"/>
</dbReference>
<sequence>MPPGGPRPPRKKFGTQAKIVTAAAAAVVLIIGGGVLYTVTGDDGGPKDTTASSGDPEGGKDGGKDGGKGPGGTEKVPENTTARLAFTLDQPANKEVSSFKGSWVTDKAFVKPGLSEITGYDRDKGTVLWRVPLPGQTCGASRHQSADHKTAILFEPAPRAASGTGRYQPCSQVGVVDLTSGKLLWHRSVTSPLRGDEAIRFEEVTLSGATVAAGGLSGGAAFDLDSGAVRWKPTSSDADCEDRGYGGGPALVAVRSCGTYGNEQLTIQPVDPVSGRPQFSYKMPKGVEYASIVNTKPLIVAADVGDTGKYGISDFFSIDDRGRLLTKISATGDRFEARCGATDVESCTNVVVGNGRLYLATSPHEGSGGSYGRTNEIVSYDLTTGKPLPGRADAGEGFTILPLRMDGDDVIAYKQPPYRKGGQVVSVDGTALTATLLMENPSDEQSIEKERKFLVGGSEYLYADGRLYLSEELMGAAGTSSYKSYLAVAFTTES</sequence>
<dbReference type="InterPro" id="IPR015943">
    <property type="entry name" value="WD40/YVTN_repeat-like_dom_sf"/>
</dbReference>
<accession>A0A5B8JSZ0</accession>
<evidence type="ECO:0000256" key="1">
    <source>
        <dbReference type="SAM" id="MobiDB-lite"/>
    </source>
</evidence>
<dbReference type="KEGG" id="sqz:FQU76_12370"/>
<dbReference type="Gene3D" id="2.130.10.10">
    <property type="entry name" value="YVTN repeat-like/Quinoprotein amine dehydrogenase"/>
    <property type="match status" value="1"/>
</dbReference>